<accession>A0A6G1C6Y0</accession>
<keyword evidence="1" id="KW-0677">Repeat</keyword>
<gene>
    <name evidence="4" type="ORF">E2562_017574</name>
</gene>
<name>A0A6G1C6Y0_9ORYZ</name>
<dbReference type="InterPro" id="IPR011990">
    <property type="entry name" value="TPR-like_helical_dom_sf"/>
</dbReference>
<dbReference type="PROSITE" id="PS51375">
    <property type="entry name" value="PPR"/>
    <property type="match status" value="1"/>
</dbReference>
<dbReference type="Gene3D" id="1.25.40.10">
    <property type="entry name" value="Tetratricopeptide repeat domain"/>
    <property type="match status" value="1"/>
</dbReference>
<evidence type="ECO:0008006" key="6">
    <source>
        <dbReference type="Google" id="ProtNLM"/>
    </source>
</evidence>
<evidence type="ECO:0000313" key="4">
    <source>
        <dbReference type="EMBL" id="KAF0895932.1"/>
    </source>
</evidence>
<dbReference type="InterPro" id="IPR002885">
    <property type="entry name" value="PPR_rpt"/>
</dbReference>
<keyword evidence="2" id="KW-0809">Transit peptide</keyword>
<protein>
    <recommendedName>
        <fullName evidence="6">Pentatricopeptide repeat-containing protein</fullName>
    </recommendedName>
</protein>
<evidence type="ECO:0000256" key="1">
    <source>
        <dbReference type="ARBA" id="ARBA00022737"/>
    </source>
</evidence>
<evidence type="ECO:0000256" key="2">
    <source>
        <dbReference type="ARBA" id="ARBA00022946"/>
    </source>
</evidence>
<organism evidence="4 5">
    <name type="scientific">Oryza meyeriana var. granulata</name>
    <dbReference type="NCBI Taxonomy" id="110450"/>
    <lineage>
        <taxon>Eukaryota</taxon>
        <taxon>Viridiplantae</taxon>
        <taxon>Streptophyta</taxon>
        <taxon>Embryophyta</taxon>
        <taxon>Tracheophyta</taxon>
        <taxon>Spermatophyta</taxon>
        <taxon>Magnoliopsida</taxon>
        <taxon>Liliopsida</taxon>
        <taxon>Poales</taxon>
        <taxon>Poaceae</taxon>
        <taxon>BOP clade</taxon>
        <taxon>Oryzoideae</taxon>
        <taxon>Oryzeae</taxon>
        <taxon>Oryzinae</taxon>
        <taxon>Oryza</taxon>
        <taxon>Oryza meyeriana</taxon>
    </lineage>
</organism>
<feature type="repeat" description="PPR" evidence="3">
    <location>
        <begin position="54"/>
        <end position="88"/>
    </location>
</feature>
<dbReference type="AlphaFoldDB" id="A0A6G1C6Y0"/>
<sequence>MSLLKPLCRAPSSLSTHIRSLAQILLSCITGRDRLRRVNLAIHARAVVAGGLDDLFLTNLLLRGYSKLGHLHDARHLFDRMSEQNLVS</sequence>
<proteinExistence type="predicted"/>
<reference evidence="4 5" key="1">
    <citation type="submission" date="2019-11" db="EMBL/GenBank/DDBJ databases">
        <title>Whole genome sequence of Oryza granulata.</title>
        <authorList>
            <person name="Li W."/>
        </authorList>
    </citation>
    <scope>NUCLEOTIDE SEQUENCE [LARGE SCALE GENOMIC DNA]</scope>
    <source>
        <strain evidence="5">cv. Menghai</strain>
        <tissue evidence="4">Leaf</tissue>
    </source>
</reference>
<dbReference type="EMBL" id="SPHZ02000010">
    <property type="protein sequence ID" value="KAF0895932.1"/>
    <property type="molecule type" value="Genomic_DNA"/>
</dbReference>
<comment type="caution">
    <text evidence="4">The sequence shown here is derived from an EMBL/GenBank/DDBJ whole genome shotgun (WGS) entry which is preliminary data.</text>
</comment>
<evidence type="ECO:0000313" key="5">
    <source>
        <dbReference type="Proteomes" id="UP000479710"/>
    </source>
</evidence>
<dbReference type="NCBIfam" id="TIGR00756">
    <property type="entry name" value="PPR"/>
    <property type="match status" value="1"/>
</dbReference>
<evidence type="ECO:0000256" key="3">
    <source>
        <dbReference type="PROSITE-ProRule" id="PRU00708"/>
    </source>
</evidence>
<keyword evidence="5" id="KW-1185">Reference proteome</keyword>
<dbReference type="Proteomes" id="UP000479710">
    <property type="component" value="Unassembled WGS sequence"/>
</dbReference>